<evidence type="ECO:0000313" key="2">
    <source>
        <dbReference type="EMBL" id="CAB4916069.1"/>
    </source>
</evidence>
<dbReference type="PANTHER" id="PTHR33371">
    <property type="entry name" value="INTERMEMBRANE PHOSPHOLIPID TRANSPORT SYSTEM BINDING PROTEIN MLAD-RELATED"/>
    <property type="match status" value="1"/>
</dbReference>
<dbReference type="PANTHER" id="PTHR33371:SF4">
    <property type="entry name" value="INTERMEMBRANE PHOSPHOLIPID TRANSPORT SYSTEM BINDING PROTEIN MLAD"/>
    <property type="match status" value="1"/>
</dbReference>
<protein>
    <submittedName>
        <fullName evidence="2">Unannotated protein</fullName>
    </submittedName>
</protein>
<organism evidence="2">
    <name type="scientific">freshwater metagenome</name>
    <dbReference type="NCBI Taxonomy" id="449393"/>
    <lineage>
        <taxon>unclassified sequences</taxon>
        <taxon>metagenomes</taxon>
        <taxon>ecological metagenomes</taxon>
    </lineage>
</organism>
<dbReference type="EMBL" id="CAFBMK010000081">
    <property type="protein sequence ID" value="CAB4916069.1"/>
    <property type="molecule type" value="Genomic_DNA"/>
</dbReference>
<dbReference type="AlphaFoldDB" id="A0A6J7HKB4"/>
<feature type="domain" description="Mce/MlaD" evidence="1">
    <location>
        <begin position="42"/>
        <end position="118"/>
    </location>
</feature>
<dbReference type="InterPro" id="IPR003399">
    <property type="entry name" value="Mce/MlaD"/>
</dbReference>
<evidence type="ECO:0000259" key="1">
    <source>
        <dbReference type="Pfam" id="PF02470"/>
    </source>
</evidence>
<dbReference type="Pfam" id="PF02470">
    <property type="entry name" value="MlaD"/>
    <property type="match status" value="1"/>
</dbReference>
<dbReference type="PROSITE" id="PS51257">
    <property type="entry name" value="PROKAR_LIPOPROTEIN"/>
    <property type="match status" value="1"/>
</dbReference>
<accession>A0A6J7HKB4</accession>
<proteinExistence type="predicted"/>
<gene>
    <name evidence="2" type="ORF">UFOPK3564_01570</name>
</gene>
<name>A0A6J7HKB4_9ZZZZ</name>
<dbReference type="InterPro" id="IPR052336">
    <property type="entry name" value="MlaD_Phospholipid_Transporter"/>
</dbReference>
<sequence>MNKNRPHPVQIGVMVAFALSCFGLLLFLWTSFGGPVPLKGRPYQVKTAFAQGTQLAGYADVRVSGVTVGKVTTIVREGGKAKVTMKIEPKFAPLPKDTRATLRTKTLVGETFVNLSFGSRKDQIGRRAFIPDGGTIPAQNIQPTVELDQILDAFDEKTRKDLKVVLTSIAKGTEGQGKNLNAAVGQVAPLAEGADGLFDLLNRQSAEVRSGSRDFATTFAAVGRRSGAIQGIAEGGRQLLETTSAITPALRDTLRTLPSFGRETRRFMTTVEATSRAAKPAIADLRPVTPLVRPALQRLAVLAPQLEQTLVELDPVLKRVRTGMPPIRRLLNALRPVSDGLEPLTQDLLPIARFVNLYKRELSVTFANTGAATQATAPDALGVQRSYLRLQLPINGETVQGATTRNPNSRFAPYPRPGELELAGTGRNPSFSCDHTGNASGILTGILDLPGMGGPPCVPQKNFPGTDKVYPRLAPVTADQLR</sequence>
<reference evidence="2" key="1">
    <citation type="submission" date="2020-05" db="EMBL/GenBank/DDBJ databases">
        <authorList>
            <person name="Chiriac C."/>
            <person name="Salcher M."/>
            <person name="Ghai R."/>
            <person name="Kavagutti S V."/>
        </authorList>
    </citation>
    <scope>NUCLEOTIDE SEQUENCE</scope>
</reference>